<keyword evidence="3" id="KW-1185">Reference proteome</keyword>
<accession>A0A1N7FLU5</accession>
<feature type="compositionally biased region" description="Acidic residues" evidence="1">
    <location>
        <begin position="9"/>
        <end position="20"/>
    </location>
</feature>
<dbReference type="STRING" id="1344003.SAMN05445060_2181"/>
<feature type="compositionally biased region" description="Basic and acidic residues" evidence="1">
    <location>
        <begin position="35"/>
        <end position="44"/>
    </location>
</feature>
<sequence>MTFPHENEESSVDDSAELAEEERVYEAAEDANPDDDYHGNRDHAVGGGQGTADGQ</sequence>
<name>A0A1N7FLU5_9NOCA</name>
<dbReference type="AlphaFoldDB" id="A0A1N7FLU5"/>
<gene>
    <name evidence="2" type="ORF">SAMN05445060_2181</name>
</gene>
<proteinExistence type="predicted"/>
<dbReference type="RefSeq" id="WP_200799410.1">
    <property type="nucleotide sequence ID" value="NZ_FTNT01000005.1"/>
</dbReference>
<feature type="compositionally biased region" description="Gly residues" evidence="1">
    <location>
        <begin position="45"/>
        <end position="55"/>
    </location>
</feature>
<organism evidence="2 3">
    <name type="scientific">Williamsia sterculiae</name>
    <dbReference type="NCBI Taxonomy" id="1344003"/>
    <lineage>
        <taxon>Bacteria</taxon>
        <taxon>Bacillati</taxon>
        <taxon>Actinomycetota</taxon>
        <taxon>Actinomycetes</taxon>
        <taxon>Mycobacteriales</taxon>
        <taxon>Nocardiaceae</taxon>
        <taxon>Williamsia</taxon>
    </lineage>
</organism>
<evidence type="ECO:0000313" key="2">
    <source>
        <dbReference type="EMBL" id="SIS01237.1"/>
    </source>
</evidence>
<dbReference type="Proteomes" id="UP000186218">
    <property type="component" value="Unassembled WGS sequence"/>
</dbReference>
<evidence type="ECO:0000313" key="3">
    <source>
        <dbReference type="Proteomes" id="UP000186218"/>
    </source>
</evidence>
<feature type="region of interest" description="Disordered" evidence="1">
    <location>
        <begin position="1"/>
        <end position="55"/>
    </location>
</feature>
<protein>
    <submittedName>
        <fullName evidence="2">Uncharacterized protein</fullName>
    </submittedName>
</protein>
<dbReference type="EMBL" id="FTNT01000005">
    <property type="protein sequence ID" value="SIS01237.1"/>
    <property type="molecule type" value="Genomic_DNA"/>
</dbReference>
<reference evidence="2 3" key="1">
    <citation type="submission" date="2017-01" db="EMBL/GenBank/DDBJ databases">
        <authorList>
            <person name="Mah S.A."/>
            <person name="Swanson W.J."/>
            <person name="Moy G.W."/>
            <person name="Vacquier V.D."/>
        </authorList>
    </citation>
    <scope>NUCLEOTIDE SEQUENCE [LARGE SCALE GENOMIC DNA]</scope>
    <source>
        <strain evidence="2 3">CPCC 203464</strain>
    </source>
</reference>
<evidence type="ECO:0000256" key="1">
    <source>
        <dbReference type="SAM" id="MobiDB-lite"/>
    </source>
</evidence>